<accession>A0A1H4G9L2</accession>
<dbReference type="InterPro" id="IPR029044">
    <property type="entry name" value="Nucleotide-diphossugar_trans"/>
</dbReference>
<gene>
    <name evidence="2" type="ORF">SAMN05660909_05090</name>
</gene>
<dbReference type="GO" id="GO:0006487">
    <property type="term" value="P:protein N-linked glycosylation"/>
    <property type="evidence" value="ECO:0007669"/>
    <property type="project" value="TreeGrafter"/>
</dbReference>
<dbReference type="SUPFAM" id="SSF53448">
    <property type="entry name" value="Nucleotide-diphospho-sugar transferases"/>
    <property type="match status" value="1"/>
</dbReference>
<dbReference type="Proteomes" id="UP000199656">
    <property type="component" value="Unassembled WGS sequence"/>
</dbReference>
<proteinExistence type="predicted"/>
<dbReference type="Gene3D" id="3.90.550.10">
    <property type="entry name" value="Spore Coat Polysaccharide Biosynthesis Protein SpsA, Chain A"/>
    <property type="match status" value="1"/>
</dbReference>
<evidence type="ECO:0000313" key="2">
    <source>
        <dbReference type="EMBL" id="SEB06343.1"/>
    </source>
</evidence>
<dbReference type="Pfam" id="PF00535">
    <property type="entry name" value="Glycos_transf_2"/>
    <property type="match status" value="1"/>
</dbReference>
<evidence type="ECO:0000313" key="3">
    <source>
        <dbReference type="Proteomes" id="UP000199656"/>
    </source>
</evidence>
<dbReference type="STRING" id="408074.SAMN05660909_05090"/>
<dbReference type="PANTHER" id="PTHR10859">
    <property type="entry name" value="GLYCOSYL TRANSFERASE"/>
    <property type="match status" value="1"/>
</dbReference>
<dbReference type="GO" id="GO:0016740">
    <property type="term" value="F:transferase activity"/>
    <property type="evidence" value="ECO:0007669"/>
    <property type="project" value="UniProtKB-KW"/>
</dbReference>
<feature type="domain" description="Glycosyltransferase 2-like" evidence="1">
    <location>
        <begin position="7"/>
        <end position="111"/>
    </location>
</feature>
<protein>
    <submittedName>
        <fullName evidence="2">Glycosyl transferase family 2</fullName>
    </submittedName>
</protein>
<organism evidence="2 3">
    <name type="scientific">Chitinophaga terrae</name>
    <name type="common">ex Kim and Jung 2007</name>
    <dbReference type="NCBI Taxonomy" id="408074"/>
    <lineage>
        <taxon>Bacteria</taxon>
        <taxon>Pseudomonadati</taxon>
        <taxon>Bacteroidota</taxon>
        <taxon>Chitinophagia</taxon>
        <taxon>Chitinophagales</taxon>
        <taxon>Chitinophagaceae</taxon>
        <taxon>Chitinophaga</taxon>
    </lineage>
</organism>
<dbReference type="AlphaFoldDB" id="A0A1H4G9L2"/>
<keyword evidence="2" id="KW-0808">Transferase</keyword>
<evidence type="ECO:0000259" key="1">
    <source>
        <dbReference type="Pfam" id="PF00535"/>
    </source>
</evidence>
<dbReference type="EMBL" id="FNRL01000035">
    <property type="protein sequence ID" value="SEB06343.1"/>
    <property type="molecule type" value="Genomic_DNA"/>
</dbReference>
<sequence>MISYFPNKGKGFAVKTGVLAAEGNLILYNDADGSAPIQELCKLEEQLLLGYDIALGSRNKDNNGSEVQFLLHRKIIGTLFNTLVKVFLVREFHDTQCGFKLFTKESAKNVFPLLTEQRFAFDIEVLFIAKHLGYKASEVGINWSNVKGSKVNLILDSYRMFISIFKVRVRRFKSKNTKVKQLNYENPNHLEMNNLL</sequence>
<dbReference type="InterPro" id="IPR001173">
    <property type="entry name" value="Glyco_trans_2-like"/>
</dbReference>
<keyword evidence="3" id="KW-1185">Reference proteome</keyword>
<reference evidence="3" key="1">
    <citation type="submission" date="2016-10" db="EMBL/GenBank/DDBJ databases">
        <authorList>
            <person name="Varghese N."/>
            <person name="Submissions S."/>
        </authorList>
    </citation>
    <scope>NUCLEOTIDE SEQUENCE [LARGE SCALE GENOMIC DNA]</scope>
    <source>
        <strain evidence="3">DSM 23920</strain>
    </source>
</reference>
<name>A0A1H4G9L2_9BACT</name>
<dbReference type="PANTHER" id="PTHR10859:SF91">
    <property type="entry name" value="DOLICHYL-PHOSPHATE BETA-GLUCOSYLTRANSFERASE"/>
    <property type="match status" value="1"/>
</dbReference>